<dbReference type="Gene3D" id="3.40.630.30">
    <property type="match status" value="1"/>
</dbReference>
<dbReference type="PROSITE" id="PS51186">
    <property type="entry name" value="GNAT"/>
    <property type="match status" value="1"/>
</dbReference>
<accession>A0A2R4X1J5</accession>
<dbReference type="PANTHER" id="PTHR43877">
    <property type="entry name" value="AMINOALKYLPHOSPHONATE N-ACETYLTRANSFERASE-RELATED-RELATED"/>
    <property type="match status" value="1"/>
</dbReference>
<protein>
    <submittedName>
        <fullName evidence="4">GNAT family N-acetyltransferase</fullName>
    </submittedName>
</protein>
<proteinExistence type="predicted"/>
<name>A0A2R4X1J5_9EURY</name>
<dbReference type="InterPro" id="IPR016181">
    <property type="entry name" value="Acyl_CoA_acyltransferase"/>
</dbReference>
<dbReference type="RefSeq" id="WP_108382026.1">
    <property type="nucleotide sequence ID" value="NZ_CP028858.1"/>
</dbReference>
<dbReference type="InterPro" id="IPR050832">
    <property type="entry name" value="Bact_Acetyltransf"/>
</dbReference>
<dbReference type="InterPro" id="IPR000182">
    <property type="entry name" value="GNAT_dom"/>
</dbReference>
<gene>
    <name evidence="4" type="ORF">HARCEL1_07705</name>
</gene>
<dbReference type="GO" id="GO:0016747">
    <property type="term" value="F:acyltransferase activity, transferring groups other than amino-acyl groups"/>
    <property type="evidence" value="ECO:0007669"/>
    <property type="project" value="InterPro"/>
</dbReference>
<dbReference type="KEGG" id="harc:HARCEL1_07705"/>
<keyword evidence="5" id="KW-1185">Reference proteome</keyword>
<dbReference type="EMBL" id="CP028858">
    <property type="protein sequence ID" value="AWB27603.1"/>
    <property type="molecule type" value="Genomic_DNA"/>
</dbReference>
<dbReference type="GeneID" id="36512382"/>
<dbReference type="PANTHER" id="PTHR43877:SF1">
    <property type="entry name" value="ACETYLTRANSFERASE"/>
    <property type="match status" value="1"/>
</dbReference>
<dbReference type="CDD" id="cd04301">
    <property type="entry name" value="NAT_SF"/>
    <property type="match status" value="1"/>
</dbReference>
<organism evidence="4 5">
    <name type="scientific">Halococcoides cellulosivorans</name>
    <dbReference type="NCBI Taxonomy" id="1679096"/>
    <lineage>
        <taxon>Archaea</taxon>
        <taxon>Methanobacteriati</taxon>
        <taxon>Methanobacteriota</taxon>
        <taxon>Stenosarchaea group</taxon>
        <taxon>Halobacteria</taxon>
        <taxon>Halobacteriales</taxon>
        <taxon>Haloarculaceae</taxon>
        <taxon>Halococcoides</taxon>
    </lineage>
</organism>
<evidence type="ECO:0000256" key="1">
    <source>
        <dbReference type="ARBA" id="ARBA00022679"/>
    </source>
</evidence>
<sequence>MEGVVVESADGDDVSAVTDLWVALADDQRAHDSHVLGVESRETIVETVRRMIALDALAVARRADTVVGFVAMELERDGYDRDVTRGRVPAIYVRPDDRSSGIGTQLLDRAERELGAAGADVITLEALAANDRARELYHDRGFVSHRVVYEKPIENDTHSSTQPEAE</sequence>
<evidence type="ECO:0000313" key="5">
    <source>
        <dbReference type="Proteomes" id="UP000244727"/>
    </source>
</evidence>
<feature type="domain" description="N-acetyltransferase" evidence="3">
    <location>
        <begin position="4"/>
        <end position="166"/>
    </location>
</feature>
<dbReference type="Pfam" id="PF00583">
    <property type="entry name" value="Acetyltransf_1"/>
    <property type="match status" value="1"/>
</dbReference>
<dbReference type="Proteomes" id="UP000244727">
    <property type="component" value="Chromosome"/>
</dbReference>
<reference evidence="4 5" key="1">
    <citation type="submission" date="2018-04" db="EMBL/GenBank/DDBJ databases">
        <title>Halococcoides cellulosivorans gen. nov., sp. nov., an extremely halophilic cellulose-utilizing haloarchaeon from hypersaline lakes.</title>
        <authorList>
            <person name="Sorokin D.Y."/>
            <person name="Toshchakov S.V."/>
            <person name="Samarov N.I."/>
            <person name="Korzhenkov A."/>
            <person name="Kublanov I.V."/>
        </authorList>
    </citation>
    <scope>NUCLEOTIDE SEQUENCE [LARGE SCALE GENOMIC DNA]</scope>
    <source>
        <strain evidence="4 5">HArcel1</strain>
    </source>
</reference>
<evidence type="ECO:0000313" key="4">
    <source>
        <dbReference type="EMBL" id="AWB27603.1"/>
    </source>
</evidence>
<keyword evidence="2" id="KW-0012">Acyltransferase</keyword>
<dbReference type="SUPFAM" id="SSF55729">
    <property type="entry name" value="Acyl-CoA N-acyltransferases (Nat)"/>
    <property type="match status" value="1"/>
</dbReference>
<evidence type="ECO:0000256" key="2">
    <source>
        <dbReference type="ARBA" id="ARBA00023315"/>
    </source>
</evidence>
<dbReference type="AlphaFoldDB" id="A0A2R4X1J5"/>
<keyword evidence="1 4" id="KW-0808">Transferase</keyword>
<evidence type="ECO:0000259" key="3">
    <source>
        <dbReference type="PROSITE" id="PS51186"/>
    </source>
</evidence>